<dbReference type="InterPro" id="IPR006816">
    <property type="entry name" value="ELMO_dom"/>
</dbReference>
<protein>
    <submittedName>
        <fullName evidence="4">ELMO domain-containing protein 3</fullName>
    </submittedName>
</protein>
<dbReference type="InterPro" id="IPR050868">
    <property type="entry name" value="ELMO_domain-containing"/>
</dbReference>
<comment type="caution">
    <text evidence="4">The sequence shown here is derived from an EMBL/GenBank/DDBJ whole genome shotgun (WGS) entry which is preliminary data.</text>
</comment>
<feature type="region of interest" description="Disordered" evidence="2">
    <location>
        <begin position="1"/>
        <end position="41"/>
    </location>
</feature>
<dbReference type="PROSITE" id="PS51335">
    <property type="entry name" value="ELMO"/>
    <property type="match status" value="1"/>
</dbReference>
<feature type="domain" description="ELMO" evidence="3">
    <location>
        <begin position="504"/>
        <end position="657"/>
    </location>
</feature>
<keyword evidence="5" id="KW-1185">Reference proteome</keyword>
<keyword evidence="1" id="KW-0175">Coiled coil</keyword>
<dbReference type="EMBL" id="JAGDFL010000270">
    <property type="protein sequence ID" value="KAG7394474.1"/>
    <property type="molecule type" value="Genomic_DNA"/>
</dbReference>
<evidence type="ECO:0000256" key="1">
    <source>
        <dbReference type="SAM" id="Coils"/>
    </source>
</evidence>
<feature type="compositionally biased region" description="Basic and acidic residues" evidence="2">
    <location>
        <begin position="67"/>
        <end position="87"/>
    </location>
</feature>
<dbReference type="PANTHER" id="PTHR12771:SF2">
    <property type="entry name" value="ELMO DOMAIN-CONTAINING PROTEIN 3"/>
    <property type="match status" value="1"/>
</dbReference>
<dbReference type="Proteomes" id="UP000693981">
    <property type="component" value="Unassembled WGS sequence"/>
</dbReference>
<dbReference type="Pfam" id="PF04727">
    <property type="entry name" value="ELMO_CED12"/>
    <property type="match status" value="1"/>
</dbReference>
<evidence type="ECO:0000313" key="4">
    <source>
        <dbReference type="EMBL" id="KAG7394474.1"/>
    </source>
</evidence>
<evidence type="ECO:0000256" key="2">
    <source>
        <dbReference type="SAM" id="MobiDB-lite"/>
    </source>
</evidence>
<feature type="region of interest" description="Disordered" evidence="2">
    <location>
        <begin position="60"/>
        <end position="89"/>
    </location>
</feature>
<feature type="compositionally biased region" description="Basic and acidic residues" evidence="2">
    <location>
        <begin position="370"/>
        <end position="400"/>
    </location>
</feature>
<sequence>MNPVEDDSDGDSDVSEGIEEGESASLPPPLSLREEEDDDDDDILEVDAAVVSSLEIEQVQRISNRSRTSERQSLQDKAEDNITKEPDNPLLKALPVSKVDSTINFTLGEEVRVAHVTTLEPNGDFSDLHKVAGDTGVKVDGIFGISYQSMRKKNDESKNADDFADEAGYSLPSGPAFPDEREFENEVELSNDLVFSVATASSTGPGEKGDRGAVGAEDDEFVFDIQETPNADILSDEMLKSRRESLEAQKAKEEEKLLKELKHATDEEKRLLVSNNMPEASVINSTQEANDAVAEADALSLTELHGIYKRGLGDQEVLMNDDEKLATTNSESDQAVPVGRSMSVMGRILSKPYGTETIQEEENDSETEDYEVKDNRSDKTATECPKDKNLTENGDIDKPSEWKEITLVQHSGLQKDEKTGPSSTVKQQNSLEAGSCITYAEAADYYAEIPDVMQHRNMIVPEDFPRGSCLGCLSRPRLVFDGAIEERDRVFCIAATAFDTRNNVIVAVLQTIYKKIMKNTRSISLIGRHWEDIGFQGTDPSTDLRGCGVLSLLQMLCLVDTHPDLAHRFHTLSQHVTRHFPFACVLINITLQCVVALRTGALYPECNKHSNVFSGMNRLYLALTLHLHDAMQSRTEEIPVIMKDVLDRGRVNPTKTINAAFDGPTLRSPSTGVPMKIGGDNKEADTNMQFTEIGLHAIDDS</sequence>
<feature type="region of interest" description="Disordered" evidence="2">
    <location>
        <begin position="154"/>
        <end position="180"/>
    </location>
</feature>
<evidence type="ECO:0000313" key="5">
    <source>
        <dbReference type="Proteomes" id="UP000693981"/>
    </source>
</evidence>
<gene>
    <name evidence="4" type="primary">ELMOD3</name>
    <name evidence="4" type="ORF">PHYBOEH_005135</name>
</gene>
<feature type="compositionally biased region" description="Acidic residues" evidence="2">
    <location>
        <begin position="358"/>
        <end position="369"/>
    </location>
</feature>
<dbReference type="AlphaFoldDB" id="A0A8T1WPM9"/>
<feature type="coiled-coil region" evidence="1">
    <location>
        <begin position="236"/>
        <end position="271"/>
    </location>
</feature>
<organism evidence="4 5">
    <name type="scientific">Phytophthora boehmeriae</name>
    <dbReference type="NCBI Taxonomy" id="109152"/>
    <lineage>
        <taxon>Eukaryota</taxon>
        <taxon>Sar</taxon>
        <taxon>Stramenopiles</taxon>
        <taxon>Oomycota</taxon>
        <taxon>Peronosporomycetes</taxon>
        <taxon>Peronosporales</taxon>
        <taxon>Peronosporaceae</taxon>
        <taxon>Phytophthora</taxon>
    </lineage>
</organism>
<evidence type="ECO:0000259" key="3">
    <source>
        <dbReference type="PROSITE" id="PS51335"/>
    </source>
</evidence>
<feature type="region of interest" description="Disordered" evidence="2">
    <location>
        <begin position="349"/>
        <end position="400"/>
    </location>
</feature>
<dbReference type="PANTHER" id="PTHR12771">
    <property type="entry name" value="ENGULFMENT AND CELL MOTILITY"/>
    <property type="match status" value="1"/>
</dbReference>
<dbReference type="OrthoDB" id="266227at2759"/>
<proteinExistence type="predicted"/>
<accession>A0A8T1WPM9</accession>
<reference evidence="4" key="1">
    <citation type="submission" date="2021-02" db="EMBL/GenBank/DDBJ databases">
        <authorList>
            <person name="Palmer J.M."/>
        </authorList>
    </citation>
    <scope>NUCLEOTIDE SEQUENCE</scope>
    <source>
        <strain evidence="4">SCRP23</strain>
    </source>
</reference>
<name>A0A8T1WPM9_9STRA</name>
<feature type="compositionally biased region" description="Acidic residues" evidence="2">
    <location>
        <begin position="1"/>
        <end position="22"/>
    </location>
</feature>